<feature type="region of interest" description="Disordered" evidence="1">
    <location>
        <begin position="1"/>
        <end position="29"/>
    </location>
</feature>
<evidence type="ECO:0000313" key="2">
    <source>
        <dbReference type="EMBL" id="KAJ1090468.1"/>
    </source>
</evidence>
<dbReference type="EMBL" id="JANPWB010000015">
    <property type="protein sequence ID" value="KAJ1090468.1"/>
    <property type="molecule type" value="Genomic_DNA"/>
</dbReference>
<protein>
    <submittedName>
        <fullName evidence="2">Uncharacterized protein</fullName>
    </submittedName>
</protein>
<keyword evidence="3" id="KW-1185">Reference proteome</keyword>
<evidence type="ECO:0000256" key="1">
    <source>
        <dbReference type="SAM" id="MobiDB-lite"/>
    </source>
</evidence>
<reference evidence="2" key="1">
    <citation type="journal article" date="2022" name="bioRxiv">
        <title>Sequencing and chromosome-scale assembly of the giantPleurodeles waltlgenome.</title>
        <authorList>
            <person name="Brown T."/>
            <person name="Elewa A."/>
            <person name="Iarovenko S."/>
            <person name="Subramanian E."/>
            <person name="Araus A.J."/>
            <person name="Petzold A."/>
            <person name="Susuki M."/>
            <person name="Suzuki K.-i.T."/>
            <person name="Hayashi T."/>
            <person name="Toyoda A."/>
            <person name="Oliveira C."/>
            <person name="Osipova E."/>
            <person name="Leigh N.D."/>
            <person name="Simon A."/>
            <person name="Yun M.H."/>
        </authorList>
    </citation>
    <scope>NUCLEOTIDE SEQUENCE</scope>
    <source>
        <strain evidence="2">20211129_DDA</strain>
        <tissue evidence="2">Liver</tissue>
    </source>
</reference>
<dbReference type="Proteomes" id="UP001066276">
    <property type="component" value="Chromosome 11"/>
</dbReference>
<evidence type="ECO:0000313" key="3">
    <source>
        <dbReference type="Proteomes" id="UP001066276"/>
    </source>
</evidence>
<feature type="compositionally biased region" description="Basic and acidic residues" evidence="1">
    <location>
        <begin position="12"/>
        <end position="29"/>
    </location>
</feature>
<comment type="caution">
    <text evidence="2">The sequence shown here is derived from an EMBL/GenBank/DDBJ whole genome shotgun (WGS) entry which is preliminary data.</text>
</comment>
<organism evidence="2 3">
    <name type="scientific">Pleurodeles waltl</name>
    <name type="common">Iberian ribbed newt</name>
    <dbReference type="NCBI Taxonomy" id="8319"/>
    <lineage>
        <taxon>Eukaryota</taxon>
        <taxon>Metazoa</taxon>
        <taxon>Chordata</taxon>
        <taxon>Craniata</taxon>
        <taxon>Vertebrata</taxon>
        <taxon>Euteleostomi</taxon>
        <taxon>Amphibia</taxon>
        <taxon>Batrachia</taxon>
        <taxon>Caudata</taxon>
        <taxon>Salamandroidea</taxon>
        <taxon>Salamandridae</taxon>
        <taxon>Pleurodelinae</taxon>
        <taxon>Pleurodeles</taxon>
    </lineage>
</organism>
<gene>
    <name evidence="2" type="ORF">NDU88_003600</name>
</gene>
<dbReference type="AlphaFoldDB" id="A0AAV7LM31"/>
<name>A0AAV7LM31_PLEWA</name>
<proteinExistence type="predicted"/>
<accession>A0AAV7LM31</accession>
<sequence length="76" mass="8653">MSRSSTVTIGLGERDKGEKPKFRQRNQDDPRWQACLGLLQQPCAAEPGAQRRRPRWRDSLWVPDRIGAHLGKPMAS</sequence>